<gene>
    <name evidence="2" type="primary">zgc:66474</name>
    <name evidence="2" type="synonym">fi14f02</name>
    <name evidence="2" type="synonym">si:dkey-93n13.1</name>
    <name evidence="2" type="synonym">wu:fi14f02</name>
</gene>
<dbReference type="RefSeq" id="XP_073792783.1">
    <property type="nucleotide sequence ID" value="XM_073936682.1"/>
</dbReference>
<name>A0AC58IEX3_DANRE</name>
<proteinExistence type="predicted"/>
<evidence type="ECO:0000313" key="1">
    <source>
        <dbReference type="Proteomes" id="UP000000437"/>
    </source>
</evidence>
<protein>
    <submittedName>
        <fullName evidence="2">Uncharacterized protein isoform X1</fullName>
    </submittedName>
</protein>
<dbReference type="Proteomes" id="UP000000437">
    <property type="component" value="Chromosome 3"/>
</dbReference>
<reference evidence="2" key="1">
    <citation type="submission" date="2025-08" db="UniProtKB">
        <authorList>
            <consortium name="RefSeq"/>
        </authorList>
    </citation>
    <scope>IDENTIFICATION</scope>
    <source>
        <strain evidence="2">Tuebingen</strain>
        <tissue evidence="2">Fibroblasts and whole tissue</tissue>
    </source>
</reference>
<evidence type="ECO:0000313" key="2">
    <source>
        <dbReference type="RefSeq" id="XP_073792783.1"/>
    </source>
</evidence>
<sequence>MTKLQLLHRALNERLMAAVEQIMEMVGGTVLEYEEETIRVRKENEVLRRRLRWLEGATSADWPGPSEPVMTSIPEDSNPSQQDENTVNCGFEENSGPVVIKTELTDHPLHVRPESADQGSENAGTSTGIAFGLTGSMTWDSAQNYMAPLDFDPSSGISRFRDWRERNRRQRMSFACLDCGKVFGREQGLIFHMRIHSKDRPYMYRQRKACFYGDKRKKRKLHRLSQLTREVGLSREAEDDLSDGSEQTNRSSASPDRLAPGQEDEGLSESDCSSSGKEAKKLPLRRRRPGRTKRTQPCVPCYCPHCPGRVFSGPGQLGMHMKSHRAPQNQGSPTQSSTNKTEEATRTNIPQKQSKSDAGKKNKCAGRKKCPCPRCGKVFFKSSALRLHIKDHENDRPSSQENLDLAVQTEPPKEEAIERKRTAMQNSKRPQKTFSCPVCNKVFTREGWLEPHIRSQHGAVNIKKRKYNKVLVKGKKRRSMRISKGPDYQTTSTDDNATLFKINHCFYCKQPHYNMMAHLQSVHPNEPKVAEALIFDKNSQQRDDLLKHLQIRGNALHNTNLVERNANQLQPYGLFASDCPVDDSVYCIYCLGLFNKKSFATHLEKCKGKSVDSSEDNILQFKDSTVNEDCFEIKENSQKPSTGPELTDWNREELSYSECDKQSSKASTWDTSFFRVHPENDAFKNICEEFSPPHSDQSLNNDTSKSSPKARTFGTRRKRRKNQSQIPNDGLLGEGEMANSKVHVCQHCKAAFSSPYTLRRHEYTHTGQWIMKKTKASYPQDKRQDHYLCSFSYEPPFFWDFHSGDVPSSSDQEKLKRAKRRIPGGETSVEEEMNLEPTAIIPERLADAVNDDTAENIQTLQTTEQDTEAVEFHWEADAGHGKINDSDTDCWKFLFTS</sequence>
<organism evidence="1 2">
    <name type="scientific">Danio rerio</name>
    <name type="common">Zebrafish</name>
    <name type="synonym">Brachydanio rerio</name>
    <dbReference type="NCBI Taxonomy" id="7955"/>
    <lineage>
        <taxon>Eukaryota</taxon>
        <taxon>Metazoa</taxon>
        <taxon>Chordata</taxon>
        <taxon>Craniata</taxon>
        <taxon>Vertebrata</taxon>
        <taxon>Euteleostomi</taxon>
        <taxon>Actinopterygii</taxon>
        <taxon>Neopterygii</taxon>
        <taxon>Teleostei</taxon>
        <taxon>Ostariophysi</taxon>
        <taxon>Cypriniformes</taxon>
        <taxon>Danionidae</taxon>
        <taxon>Danioninae</taxon>
        <taxon>Danio</taxon>
    </lineage>
</organism>
<accession>A0AC58IEX3</accession>
<keyword evidence="1" id="KW-1185">Reference proteome</keyword>